<dbReference type="Gene3D" id="1.20.1250.20">
    <property type="entry name" value="MFS general substrate transporter like domains"/>
    <property type="match status" value="1"/>
</dbReference>
<feature type="transmembrane region" description="Helical" evidence="9">
    <location>
        <begin position="118"/>
        <end position="136"/>
    </location>
</feature>
<feature type="transmembrane region" description="Helical" evidence="9">
    <location>
        <begin position="59"/>
        <end position="82"/>
    </location>
</feature>
<dbReference type="PANTHER" id="PTHR23512:SF3">
    <property type="entry name" value="MAJOR FACILITATOR SUPERFAMILY DOMAIN-CONTAINING PROTEIN 1"/>
    <property type="match status" value="1"/>
</dbReference>
<keyword evidence="6 9" id="KW-0472">Membrane</keyword>
<evidence type="ECO:0000256" key="8">
    <source>
        <dbReference type="SAM" id="MobiDB-lite"/>
    </source>
</evidence>
<evidence type="ECO:0000256" key="2">
    <source>
        <dbReference type="ARBA" id="ARBA00008335"/>
    </source>
</evidence>
<feature type="compositionally biased region" description="Basic and acidic residues" evidence="8">
    <location>
        <begin position="480"/>
        <end position="492"/>
    </location>
</feature>
<reference evidence="10 11" key="1">
    <citation type="submission" date="2016-07" db="EMBL/GenBank/DDBJ databases">
        <title>Pervasive Adenine N6-methylation of Active Genes in Fungi.</title>
        <authorList>
            <consortium name="DOE Joint Genome Institute"/>
            <person name="Mondo S.J."/>
            <person name="Dannebaum R.O."/>
            <person name="Kuo R.C."/>
            <person name="Labutti K."/>
            <person name="Haridas S."/>
            <person name="Kuo A."/>
            <person name="Salamov A."/>
            <person name="Ahrendt S.R."/>
            <person name="Lipzen A."/>
            <person name="Sullivan W."/>
            <person name="Andreopoulos W.B."/>
            <person name="Clum A."/>
            <person name="Lindquist E."/>
            <person name="Daum C."/>
            <person name="Ramamoorthy G.K."/>
            <person name="Gryganskyi A."/>
            <person name="Culley D."/>
            <person name="Magnuson J.K."/>
            <person name="James T.Y."/>
            <person name="O'Malley M.A."/>
            <person name="Stajich J.E."/>
            <person name="Spatafora J.W."/>
            <person name="Visel A."/>
            <person name="Grigoriev I.V."/>
        </authorList>
    </citation>
    <scope>NUCLEOTIDE SEQUENCE [LARGE SCALE GENOMIC DNA]</scope>
    <source>
        <strain evidence="10 11">CBS 931.73</strain>
    </source>
</reference>
<feature type="transmembrane region" description="Helical" evidence="9">
    <location>
        <begin position="400"/>
        <end position="424"/>
    </location>
</feature>
<dbReference type="InterPro" id="IPR052187">
    <property type="entry name" value="MFSD1"/>
</dbReference>
<dbReference type="PANTHER" id="PTHR23512">
    <property type="entry name" value="MAJOR FACILITATOR SUPERFAMILY DOMAIN-CONTAINING PROTEIN 1"/>
    <property type="match status" value="1"/>
</dbReference>
<keyword evidence="11" id="KW-1185">Reference proteome</keyword>
<evidence type="ECO:0000256" key="7">
    <source>
        <dbReference type="ARBA" id="ARBA00023228"/>
    </source>
</evidence>
<sequence>MTRPETSRLPENSITSKNRGRWLVLGLSAFSLTGNYFAYDIPAALNGQLRVYLDSNYYDWQYSLALMYIAYSIPNIFLPLTIGRLVETYGRGLLGVGGESLGVAQAQMTYHWFSIKELGFALGVNLCFARFGSVINDVVSPYIATNHGGVLSASCFGLVMCLVSGICAVFFVLADYVGEAQVRLKIHQRLATHSATNKRYSDQLTSAENGNIRCSYLSGLSDGFSLFGDRVDQPMRLSDIYRFPTEYWILCCIMVCFYGSTIPFINIGSDLLQQKWLGQDPITAGALLSIPDLVSTLLLPFSGLLMHFLGFRMVIMVFCAGIIGTIHWSFAFTEWSPLPGLIGLGCMSAVYATYFWPTISLFIDEVYLPTAYAVATTLLNAFLSIAPLVVALLVNKGHQYVWVEGFFCGVILVGLVGLLALWFFDTWWGNAVLAESRCRQRSYQENPDFSDSEDDYFEETEEVYGDSEANTPENRIATDTGREKTPLIHRVDPPTLYGTEPS</sequence>
<proteinExistence type="inferred from homology"/>
<feature type="transmembrane region" description="Helical" evidence="9">
    <location>
        <begin position="156"/>
        <end position="177"/>
    </location>
</feature>
<accession>A0A1Y1YWK5</accession>
<feature type="transmembrane region" description="Helical" evidence="9">
    <location>
        <begin position="371"/>
        <end position="394"/>
    </location>
</feature>
<gene>
    <name evidence="10" type="ORF">K493DRAFT_334639</name>
</gene>
<feature type="region of interest" description="Disordered" evidence="8">
    <location>
        <begin position="460"/>
        <end position="502"/>
    </location>
</feature>
<comment type="subcellular location">
    <subcellularLocation>
        <location evidence="1">Lysosome membrane</location>
        <topology evidence="1">Multi-pass membrane protein</topology>
    </subcellularLocation>
</comment>
<dbReference type="InterPro" id="IPR036259">
    <property type="entry name" value="MFS_trans_sf"/>
</dbReference>
<feature type="transmembrane region" description="Helical" evidence="9">
    <location>
        <begin position="313"/>
        <end position="332"/>
    </location>
</feature>
<keyword evidence="5 9" id="KW-1133">Transmembrane helix</keyword>
<feature type="transmembrane region" description="Helical" evidence="9">
    <location>
        <begin position="21"/>
        <end position="39"/>
    </location>
</feature>
<dbReference type="SUPFAM" id="SSF103473">
    <property type="entry name" value="MFS general substrate transporter"/>
    <property type="match status" value="1"/>
</dbReference>
<comment type="similarity">
    <text evidence="2">Belongs to the major facilitator superfamily.</text>
</comment>
<evidence type="ECO:0000313" key="11">
    <source>
        <dbReference type="Proteomes" id="UP000193498"/>
    </source>
</evidence>
<dbReference type="OrthoDB" id="424834at2759"/>
<keyword evidence="4 9" id="KW-0812">Transmembrane</keyword>
<feature type="transmembrane region" description="Helical" evidence="9">
    <location>
        <begin position="285"/>
        <end position="306"/>
    </location>
</feature>
<comment type="caution">
    <text evidence="10">The sequence shown here is derived from an EMBL/GenBank/DDBJ whole genome shotgun (WGS) entry which is preliminary data.</text>
</comment>
<dbReference type="InParanoid" id="A0A1Y1YWK5"/>
<organism evidence="10 11">
    <name type="scientific">Basidiobolus meristosporus CBS 931.73</name>
    <dbReference type="NCBI Taxonomy" id="1314790"/>
    <lineage>
        <taxon>Eukaryota</taxon>
        <taxon>Fungi</taxon>
        <taxon>Fungi incertae sedis</taxon>
        <taxon>Zoopagomycota</taxon>
        <taxon>Entomophthoromycotina</taxon>
        <taxon>Basidiobolomycetes</taxon>
        <taxon>Basidiobolales</taxon>
        <taxon>Basidiobolaceae</taxon>
        <taxon>Basidiobolus</taxon>
    </lineage>
</organism>
<evidence type="ECO:0000256" key="4">
    <source>
        <dbReference type="ARBA" id="ARBA00022692"/>
    </source>
</evidence>
<dbReference type="EMBL" id="MCFE01000057">
    <property type="protein sequence ID" value="ORY02420.1"/>
    <property type="molecule type" value="Genomic_DNA"/>
</dbReference>
<evidence type="ECO:0000256" key="1">
    <source>
        <dbReference type="ARBA" id="ARBA00004155"/>
    </source>
</evidence>
<feature type="transmembrane region" description="Helical" evidence="9">
    <location>
        <begin position="247"/>
        <end position="265"/>
    </location>
</feature>
<dbReference type="STRING" id="1314790.A0A1Y1YWK5"/>
<dbReference type="AlphaFoldDB" id="A0A1Y1YWK5"/>
<keyword evidence="7" id="KW-0458">Lysosome</keyword>
<evidence type="ECO:0000256" key="9">
    <source>
        <dbReference type="SAM" id="Phobius"/>
    </source>
</evidence>
<evidence type="ECO:0000313" key="10">
    <source>
        <dbReference type="EMBL" id="ORY02420.1"/>
    </source>
</evidence>
<dbReference type="Proteomes" id="UP000193498">
    <property type="component" value="Unassembled WGS sequence"/>
</dbReference>
<keyword evidence="3" id="KW-0813">Transport</keyword>
<evidence type="ECO:0000256" key="6">
    <source>
        <dbReference type="ARBA" id="ARBA00023136"/>
    </source>
</evidence>
<feature type="transmembrane region" description="Helical" evidence="9">
    <location>
        <begin position="338"/>
        <end position="359"/>
    </location>
</feature>
<name>A0A1Y1YWK5_9FUNG</name>
<evidence type="ECO:0000256" key="3">
    <source>
        <dbReference type="ARBA" id="ARBA00022448"/>
    </source>
</evidence>
<protein>
    <submittedName>
        <fullName evidence="10">MFS general substrate transporter</fullName>
    </submittedName>
</protein>
<evidence type="ECO:0000256" key="5">
    <source>
        <dbReference type="ARBA" id="ARBA00022989"/>
    </source>
</evidence>